<evidence type="ECO:0000259" key="2">
    <source>
        <dbReference type="SMART" id="SM01264"/>
    </source>
</evidence>
<comment type="caution">
    <text evidence="3">The sequence shown here is derived from an EMBL/GenBank/DDBJ whole genome shotgun (WGS) entry which is preliminary data.</text>
</comment>
<dbReference type="GO" id="GO:0046872">
    <property type="term" value="F:metal ion binding"/>
    <property type="evidence" value="ECO:0007669"/>
    <property type="project" value="InterPro"/>
</dbReference>
<dbReference type="AlphaFoldDB" id="A0AB34K3E1"/>
<dbReference type="InterPro" id="IPR011249">
    <property type="entry name" value="Metalloenz_LuxS/M16"/>
</dbReference>
<dbReference type="SMART" id="SM01264">
    <property type="entry name" value="M16C_associated"/>
    <property type="match status" value="1"/>
</dbReference>
<organism evidence="3 4">
    <name type="scientific">Prymnesium parvum</name>
    <name type="common">Toxic golden alga</name>
    <dbReference type="NCBI Taxonomy" id="97485"/>
    <lineage>
        <taxon>Eukaryota</taxon>
        <taxon>Haptista</taxon>
        <taxon>Haptophyta</taxon>
        <taxon>Prymnesiophyceae</taxon>
        <taxon>Prymnesiales</taxon>
        <taxon>Prymnesiaceae</taxon>
        <taxon>Prymnesium</taxon>
    </lineage>
</organism>
<dbReference type="InterPro" id="IPR011765">
    <property type="entry name" value="Pept_M16_N"/>
</dbReference>
<dbReference type="Pfam" id="PF08367">
    <property type="entry name" value="M16C_assoc"/>
    <property type="match status" value="1"/>
</dbReference>
<dbReference type="InterPro" id="IPR013578">
    <property type="entry name" value="Peptidase_M16C_assoc"/>
</dbReference>
<dbReference type="PANTHER" id="PTHR43016">
    <property type="entry name" value="PRESEQUENCE PROTEASE"/>
    <property type="match status" value="1"/>
</dbReference>
<dbReference type="Gene3D" id="3.30.830.10">
    <property type="entry name" value="Metalloenzyme, LuxS/M16 peptidase-like"/>
    <property type="match status" value="4"/>
</dbReference>
<protein>
    <recommendedName>
        <fullName evidence="2">Peptidase M16C associated domain-containing protein</fullName>
    </recommendedName>
</protein>
<dbReference type="GO" id="GO:0004222">
    <property type="term" value="F:metalloendopeptidase activity"/>
    <property type="evidence" value="ECO:0007669"/>
    <property type="project" value="TreeGrafter"/>
</dbReference>
<evidence type="ECO:0000256" key="1">
    <source>
        <dbReference type="SAM" id="MobiDB-lite"/>
    </source>
</evidence>
<evidence type="ECO:0000313" key="4">
    <source>
        <dbReference type="Proteomes" id="UP001515480"/>
    </source>
</evidence>
<dbReference type="PANTHER" id="PTHR43016:SF13">
    <property type="entry name" value="PRESEQUENCE PROTEASE, MITOCHONDRIAL"/>
    <property type="match status" value="1"/>
</dbReference>
<evidence type="ECO:0000313" key="3">
    <source>
        <dbReference type="EMBL" id="KAL1528741.1"/>
    </source>
</evidence>
<dbReference type="Pfam" id="PF00675">
    <property type="entry name" value="Peptidase_M16"/>
    <property type="match status" value="1"/>
</dbReference>
<dbReference type="Proteomes" id="UP001515480">
    <property type="component" value="Unassembled WGS sequence"/>
</dbReference>
<feature type="domain" description="Peptidase M16C associated" evidence="2">
    <location>
        <begin position="524"/>
        <end position="783"/>
    </location>
</feature>
<proteinExistence type="predicted"/>
<dbReference type="GO" id="GO:0016485">
    <property type="term" value="P:protein processing"/>
    <property type="evidence" value="ECO:0007669"/>
    <property type="project" value="TreeGrafter"/>
</dbReference>
<name>A0AB34K3E1_PRYPA</name>
<accession>A0AB34K3E1</accession>
<sequence>MAALVVSRLVVGVLGMPRGGPSLGLAGGRALAHSRGAVYKLSMSASTATAPALPAVVAREPATHPAFELLRVEMVDEYTIKCATYRHIKSGAEVVSAQADDDNKVFGIVFPTPVTDSTGVPHILEHSVLCGSDKYTSKEPFVELLKGSLQTFLNAFTYPDRTCYPVASQNTKDFYNLVNVYLDAVLHPRAKRDPTVLAQEGWHYELEDPSAPLTYKGVVFNEMKGVYSSPESRMYRAAQQATFPDNTYSVDSGGDPLVIPSLTFEQFTSFHDAFYHPSNAKIFFYGDDDPAVRLELLDSYLSDFEKPEKPAPTVETQPKKSSPWKVTEAFPASDDAGHMVMVNWLLNDEPFSDVDELALNVLDHLLMGSRTSILYKAMTDANLGESIMGGGLEDELKQATFSIGLKGVKAENVGKVEELALSTLAKAASDGFPEDAIEASLNTIEFRLRECNTGGFPKGLSFMLSMMPRWIYGKSAAESSPLDALRFEQPLLELKRRLAAGEKVFENLLTQLIVENNHRSTVVLEPDATLGDKITAEEEARLAAVKAKLTEEEIAQVIAATAALKAAQLKEDSAADLATIPRVGLADLERKVKEIPIDTQPLAGGGVLLTHALPTAGVVYADVLLDLATLELDEIALVPLLTRLFIEGGTSQLDAVALQRRIGARTGGLSVSTFTTQKVGADGFMSPSDPMSAVHRLSVRAKGTVEKSADMFELVHQVLSDAQFDAKDKVVQLLTETRSRLESAFVSSGNSFASSRLAARKSAVGVVGEMTSGVSYYQTVKQMLALAEEDWPALLASLERVRAKILAKDNVLINLTVDPAAMEQVLVDVHALVDKLPEKAAATPAGPTWLESIELMDGADEAFSITTQVNYVAASCAVFEQGETVRMGAYNVVSRFLSRGYLWDNVRVVGGAYGGGCSLDPMTGSLSFSSYRDPNLQGTLDIYAKCPDVLAALELSDEALEQAIVGAVGDLDKPMTPDSKGFRSMTWYLTGFTTEQRQAYRDQMLATTREDFAAFGERLAKKPLQVAVFGSADAIAKANANKKMRVTKLG</sequence>
<dbReference type="InterPro" id="IPR055130">
    <property type="entry name" value="PreP_C"/>
</dbReference>
<dbReference type="SUPFAM" id="SSF63411">
    <property type="entry name" value="LuxS/MPP-like metallohydrolase"/>
    <property type="match status" value="4"/>
</dbReference>
<dbReference type="EMBL" id="JBGBPQ010000002">
    <property type="protein sequence ID" value="KAL1528741.1"/>
    <property type="molecule type" value="Genomic_DNA"/>
</dbReference>
<gene>
    <name evidence="3" type="ORF">AB1Y20_010073</name>
</gene>
<dbReference type="FunFam" id="3.30.830.10:FF:000034">
    <property type="entry name" value="presequence protease 1, chloroplastic/mitochondrial"/>
    <property type="match status" value="1"/>
</dbReference>
<dbReference type="Pfam" id="PF22516">
    <property type="entry name" value="PreP_C"/>
    <property type="match status" value="1"/>
</dbReference>
<keyword evidence="4" id="KW-1185">Reference proteome</keyword>
<feature type="region of interest" description="Disordered" evidence="1">
    <location>
        <begin position="306"/>
        <end position="325"/>
    </location>
</feature>
<dbReference type="InterPro" id="IPR007863">
    <property type="entry name" value="Peptidase_M16_C"/>
</dbReference>
<reference evidence="3 4" key="1">
    <citation type="journal article" date="2024" name="Science">
        <title>Giant polyketide synthase enzymes in the biosynthesis of giant marine polyether toxins.</title>
        <authorList>
            <person name="Fallon T.R."/>
            <person name="Shende V.V."/>
            <person name="Wierzbicki I.H."/>
            <person name="Pendleton A.L."/>
            <person name="Watervoot N.F."/>
            <person name="Auber R.P."/>
            <person name="Gonzalez D.J."/>
            <person name="Wisecaver J.H."/>
            <person name="Moore B.S."/>
        </authorList>
    </citation>
    <scope>NUCLEOTIDE SEQUENCE [LARGE SCALE GENOMIC DNA]</scope>
    <source>
        <strain evidence="3 4">12B1</strain>
    </source>
</reference>
<dbReference type="Pfam" id="PF05193">
    <property type="entry name" value="Peptidase_M16_C"/>
    <property type="match status" value="1"/>
</dbReference>